<dbReference type="AlphaFoldDB" id="A0A835HGI3"/>
<dbReference type="OrthoDB" id="608866at2759"/>
<dbReference type="Proteomes" id="UP000631114">
    <property type="component" value="Unassembled WGS sequence"/>
</dbReference>
<protein>
    <submittedName>
        <fullName evidence="2">Uncharacterized protein</fullName>
    </submittedName>
</protein>
<feature type="region of interest" description="Disordered" evidence="1">
    <location>
        <begin position="555"/>
        <end position="579"/>
    </location>
</feature>
<feature type="compositionally biased region" description="Low complexity" evidence="1">
    <location>
        <begin position="555"/>
        <end position="564"/>
    </location>
</feature>
<dbReference type="EMBL" id="JADFTS010000007">
    <property type="protein sequence ID" value="KAF9597942.1"/>
    <property type="molecule type" value="Genomic_DNA"/>
</dbReference>
<gene>
    <name evidence="2" type="ORF">IFM89_023313</name>
</gene>
<feature type="compositionally biased region" description="Acidic residues" evidence="1">
    <location>
        <begin position="458"/>
        <end position="468"/>
    </location>
</feature>
<sequence length="579" mass="64688">MRPCLVRVAFFIKGFLISNHAHLEQMLECGREECNSVPQKDASDHTTRLCSDQANRVVYKLVRVEGDGSYIPASDDELAKVEHLLAEPRNEDFVDGVLNFEAGDAEKCLAYEGFSFTVNSHQLKSGHDTLGSCTIREEKEDPECEFMDGMLQGVDEEHLYIADGLPNACKEKLLDAEFSEKVPDLVFPPHENPTLGNLSLDHHSEISNKRGRCAAEVSKSVTPTVSVPKPASHQNALEKMTMRELQEAFRCTLGRDTSCKDKPWLKRHILLHLQNVINLEQSGITFDKIKGNLTNKSTDNSPGTVCRSLASGIGKKTKRYCQGRFSREFVIANSRRSTNAGHGSGYVEDISQMEKRLRKPPQRFIDESSDRKSRSCNQRLGFPIMKSRDKLVQTKTGNRHHMKGLGATPLVYRHDAPKRSSSQVPAFHVGKGPPRKKSSILGYDFEDNKDKFGPSLVESEDDTLDDSDTSAGSEGDGSRRNDKLWSLSEDEWGNLLRASGGQLCRKRKMQVVQGRKDATRPIPQSVLRRVSELATIYPYPRERGFNLACLTPVSGHTTSTSSDSSVRRSGRIMHGKRVN</sequence>
<accession>A0A835HGI3</accession>
<dbReference type="PANTHER" id="PTHR47122:SF8">
    <property type="entry name" value="MYB-LIKE DOMAIN-CONTAINING PROTEIN"/>
    <property type="match status" value="1"/>
</dbReference>
<name>A0A835HGI3_9MAGN</name>
<organism evidence="2 3">
    <name type="scientific">Coptis chinensis</name>
    <dbReference type="NCBI Taxonomy" id="261450"/>
    <lineage>
        <taxon>Eukaryota</taxon>
        <taxon>Viridiplantae</taxon>
        <taxon>Streptophyta</taxon>
        <taxon>Embryophyta</taxon>
        <taxon>Tracheophyta</taxon>
        <taxon>Spermatophyta</taxon>
        <taxon>Magnoliopsida</taxon>
        <taxon>Ranunculales</taxon>
        <taxon>Ranunculaceae</taxon>
        <taxon>Coptidoideae</taxon>
        <taxon>Coptis</taxon>
    </lineage>
</organism>
<evidence type="ECO:0000313" key="3">
    <source>
        <dbReference type="Proteomes" id="UP000631114"/>
    </source>
</evidence>
<keyword evidence="3" id="KW-1185">Reference proteome</keyword>
<reference evidence="2 3" key="1">
    <citation type="submission" date="2020-10" db="EMBL/GenBank/DDBJ databases">
        <title>The Coptis chinensis genome and diversification of protoberbering-type alkaloids.</title>
        <authorList>
            <person name="Wang B."/>
            <person name="Shu S."/>
            <person name="Song C."/>
            <person name="Liu Y."/>
        </authorList>
    </citation>
    <scope>NUCLEOTIDE SEQUENCE [LARGE SCALE GENOMIC DNA]</scope>
    <source>
        <strain evidence="2">HL-2020</strain>
        <tissue evidence="2">Leaf</tissue>
    </source>
</reference>
<evidence type="ECO:0000256" key="1">
    <source>
        <dbReference type="SAM" id="MobiDB-lite"/>
    </source>
</evidence>
<dbReference type="PANTHER" id="PTHR47122">
    <property type="entry name" value="MYB-LIKE DNA-BINDING DOMAIN CONTAINING PROTEIN, EXPRESSED"/>
    <property type="match status" value="1"/>
</dbReference>
<evidence type="ECO:0000313" key="2">
    <source>
        <dbReference type="EMBL" id="KAF9597942.1"/>
    </source>
</evidence>
<feature type="compositionally biased region" description="Basic residues" evidence="1">
    <location>
        <begin position="568"/>
        <end position="579"/>
    </location>
</feature>
<proteinExistence type="predicted"/>
<feature type="region of interest" description="Disordered" evidence="1">
    <location>
        <begin position="416"/>
        <end position="482"/>
    </location>
</feature>
<comment type="caution">
    <text evidence="2">The sequence shown here is derived from an EMBL/GenBank/DDBJ whole genome shotgun (WGS) entry which is preliminary data.</text>
</comment>